<dbReference type="GO" id="GO:0009898">
    <property type="term" value="C:cytoplasmic side of plasma membrane"/>
    <property type="evidence" value="ECO:0007669"/>
    <property type="project" value="TreeGrafter"/>
</dbReference>
<dbReference type="AlphaFoldDB" id="A0A841QFA0"/>
<dbReference type="Proteomes" id="UP000578000">
    <property type="component" value="Unassembled WGS sequence"/>
</dbReference>
<dbReference type="PANTHER" id="PTHR43384:SF6">
    <property type="entry name" value="SEPTUM SITE-DETERMINING PROTEIN MIND HOMOLOG, CHLOROPLASTIC"/>
    <property type="match status" value="1"/>
</dbReference>
<dbReference type="PANTHER" id="PTHR43384">
    <property type="entry name" value="SEPTUM SITE-DETERMINING PROTEIN MIND HOMOLOG, CHLOROPLASTIC-RELATED"/>
    <property type="match status" value="1"/>
</dbReference>
<dbReference type="Gene3D" id="3.40.50.2300">
    <property type="match status" value="1"/>
</dbReference>
<dbReference type="EMBL" id="JACHIE010000004">
    <property type="protein sequence ID" value="MBB6456757.1"/>
    <property type="molecule type" value="Genomic_DNA"/>
</dbReference>
<keyword evidence="2" id="KW-0067">ATP-binding</keyword>
<accession>A0A841QFA0</accession>
<evidence type="ECO:0000256" key="2">
    <source>
        <dbReference type="ARBA" id="ARBA00022840"/>
    </source>
</evidence>
<keyword evidence="4" id="KW-1185">Reference proteome</keyword>
<evidence type="ECO:0000256" key="1">
    <source>
        <dbReference type="ARBA" id="ARBA00022741"/>
    </source>
</evidence>
<evidence type="ECO:0000313" key="4">
    <source>
        <dbReference type="Proteomes" id="UP000578000"/>
    </source>
</evidence>
<dbReference type="Gene3D" id="3.40.50.300">
    <property type="entry name" value="P-loop containing nucleotide triphosphate hydrolases"/>
    <property type="match status" value="1"/>
</dbReference>
<dbReference type="GO" id="GO:0005829">
    <property type="term" value="C:cytosol"/>
    <property type="evidence" value="ECO:0007669"/>
    <property type="project" value="TreeGrafter"/>
</dbReference>
<gene>
    <name evidence="3" type="ORF">HNR55_001338</name>
</gene>
<dbReference type="InterPro" id="IPR050625">
    <property type="entry name" value="ParA/MinD_ATPase"/>
</dbReference>
<proteinExistence type="predicted"/>
<sequence>MALTPEQLQEQPGDVDNVKLGSVLAFVQDADTEAQLTECLKELRSGTVQVLRGSGAFAISYLGKHEFPSYLIIDVGGESDALGILRTVTELLPPDVTVMVLGDRTDADFYRSVTHVFGAVEYLYRPFSRNLILRILGPIILHGRDTHRLMEGASLIACIGVRDGVGATTLTTNLAYFLAEEARRYSLLIDFDLRAGKMATLLDITTNGGFRSALETPDRMDELLLERSMQAVGERLQVLSSMGDLNTLPKIGSNAVTRLMELVRPRFRFVLTEVKWSDDDVYMRVLGQAQQYILIMDPSIVSVRDALRVMASLPRVSPVSKPFIVVNNMGRPGSLSLDEITQSLGTAPDIVMPYLPADCGNAEIDGKLVVTKNKAYRQVIEQLAHSALAVTLSPSLSKGGLFAQLKEKIKTLGARFKK</sequence>
<keyword evidence="1" id="KW-0547">Nucleotide-binding</keyword>
<dbReference type="InterPro" id="IPR027417">
    <property type="entry name" value="P-loop_NTPase"/>
</dbReference>
<name>A0A841QFA0_9PROT</name>
<dbReference type="GO" id="GO:0016887">
    <property type="term" value="F:ATP hydrolysis activity"/>
    <property type="evidence" value="ECO:0007669"/>
    <property type="project" value="TreeGrafter"/>
</dbReference>
<protein>
    <submittedName>
        <fullName evidence="3">Pilus assembly protein CpaE</fullName>
    </submittedName>
</protein>
<dbReference type="RefSeq" id="WP_166113973.1">
    <property type="nucleotide sequence ID" value="NZ_BAABDB010000004.1"/>
</dbReference>
<organism evidence="3 4">
    <name type="scientific">Acetobacter lovaniensis</name>
    <dbReference type="NCBI Taxonomy" id="104100"/>
    <lineage>
        <taxon>Bacteria</taxon>
        <taxon>Pseudomonadati</taxon>
        <taxon>Pseudomonadota</taxon>
        <taxon>Alphaproteobacteria</taxon>
        <taxon>Acetobacterales</taxon>
        <taxon>Acetobacteraceae</taxon>
        <taxon>Acetobacter</taxon>
    </lineage>
</organism>
<reference evidence="3 4" key="1">
    <citation type="submission" date="2020-08" db="EMBL/GenBank/DDBJ databases">
        <title>Genomic Encyclopedia of Type Strains, Phase IV (KMG-IV): sequencing the most valuable type-strain genomes for metagenomic binning, comparative biology and taxonomic classification.</title>
        <authorList>
            <person name="Goeker M."/>
        </authorList>
    </citation>
    <scope>NUCLEOTIDE SEQUENCE [LARGE SCALE GENOMIC DNA]</scope>
    <source>
        <strain evidence="3 4">DSM 4491</strain>
    </source>
</reference>
<evidence type="ECO:0000313" key="3">
    <source>
        <dbReference type="EMBL" id="MBB6456757.1"/>
    </source>
</evidence>
<dbReference type="GO" id="GO:0051782">
    <property type="term" value="P:negative regulation of cell division"/>
    <property type="evidence" value="ECO:0007669"/>
    <property type="project" value="TreeGrafter"/>
</dbReference>
<dbReference type="SUPFAM" id="SSF52540">
    <property type="entry name" value="P-loop containing nucleoside triphosphate hydrolases"/>
    <property type="match status" value="1"/>
</dbReference>
<comment type="caution">
    <text evidence="3">The sequence shown here is derived from an EMBL/GenBank/DDBJ whole genome shotgun (WGS) entry which is preliminary data.</text>
</comment>
<dbReference type="GO" id="GO:0005524">
    <property type="term" value="F:ATP binding"/>
    <property type="evidence" value="ECO:0007669"/>
    <property type="project" value="UniProtKB-KW"/>
</dbReference>